<sequence length="204" mass="22268">MVVILDTVTIRHFVVLGEVATLRRWVGGDLAIPCRVHQELLVGVEKHDAATLSTNPATAQVRSARFQAYPQQYTALGITVLDSPDASTLSPGAVKLLAALDAQTLPAIHAGEKEVILQAYETGLRICTDDRGAYLTIQNLNRQSRPGVAYRAFQVVGTPGLLAEQMATGALTLPEAETHWAAVQEVWRWAPRKTLSELLDGEYW</sequence>
<dbReference type="RefSeq" id="WP_184115369.1">
    <property type="nucleotide sequence ID" value="NZ_BNAJ01000015.1"/>
</dbReference>
<evidence type="ECO:0000313" key="4">
    <source>
        <dbReference type="Proteomes" id="UP000619376"/>
    </source>
</evidence>
<protein>
    <recommendedName>
        <fullName evidence="5">PIN domain-containing protein</fullName>
    </recommendedName>
</protein>
<dbReference type="Proteomes" id="UP000619376">
    <property type="component" value="Unassembled WGS sequence"/>
</dbReference>
<reference evidence="2 3" key="3">
    <citation type="submission" date="2020-08" db="EMBL/GenBank/DDBJ databases">
        <title>Genomic Encyclopedia of Type Strains, Phase IV (KMG-IV): sequencing the most valuable type-strain genomes for metagenomic binning, comparative biology and taxonomic classification.</title>
        <authorList>
            <person name="Goeker M."/>
        </authorList>
    </citation>
    <scope>NUCLEOTIDE SEQUENCE [LARGE SCALE GENOMIC DNA]</scope>
    <source>
        <strain evidence="2 3">DSM 27521</strain>
    </source>
</reference>
<evidence type="ECO:0000313" key="2">
    <source>
        <dbReference type="EMBL" id="MBB5378703.1"/>
    </source>
</evidence>
<reference evidence="1" key="4">
    <citation type="submission" date="2024-05" db="EMBL/GenBank/DDBJ databases">
        <authorList>
            <person name="Sun Q."/>
            <person name="Zhou Y."/>
        </authorList>
    </citation>
    <scope>NUCLEOTIDE SEQUENCE</scope>
    <source>
        <strain evidence="1">CGMCC 1.18437</strain>
    </source>
</reference>
<organism evidence="2 3">
    <name type="scientific">Deinococcus metalli</name>
    <dbReference type="NCBI Taxonomy" id="1141878"/>
    <lineage>
        <taxon>Bacteria</taxon>
        <taxon>Thermotogati</taxon>
        <taxon>Deinococcota</taxon>
        <taxon>Deinococci</taxon>
        <taxon>Deinococcales</taxon>
        <taxon>Deinococcaceae</taxon>
        <taxon>Deinococcus</taxon>
    </lineage>
</organism>
<dbReference type="AlphaFoldDB" id="A0A7W8KJ34"/>
<accession>A0A7W8KJ34</accession>
<keyword evidence="4" id="KW-1185">Reference proteome</keyword>
<dbReference type="Proteomes" id="UP000539473">
    <property type="component" value="Unassembled WGS sequence"/>
</dbReference>
<evidence type="ECO:0000313" key="1">
    <source>
        <dbReference type="EMBL" id="GHF61810.1"/>
    </source>
</evidence>
<gene>
    <name evidence="1" type="ORF">GCM10017781_42500</name>
    <name evidence="2" type="ORF">HNQ07_004210</name>
</gene>
<evidence type="ECO:0008006" key="5">
    <source>
        <dbReference type="Google" id="ProtNLM"/>
    </source>
</evidence>
<reference evidence="1" key="1">
    <citation type="journal article" date="2014" name="Int. J. Syst. Evol. Microbiol.">
        <title>Complete genome of a new Firmicutes species belonging to the dominant human colonic microbiota ('Ruminococcus bicirculans') reveals two chromosomes and a selective capacity to utilize plant glucans.</title>
        <authorList>
            <consortium name="NISC Comparative Sequencing Program"/>
            <person name="Wegmann U."/>
            <person name="Louis P."/>
            <person name="Goesmann A."/>
            <person name="Henrissat B."/>
            <person name="Duncan S.H."/>
            <person name="Flint H.J."/>
        </authorList>
    </citation>
    <scope>NUCLEOTIDE SEQUENCE</scope>
    <source>
        <strain evidence="1">CGMCC 1.18437</strain>
    </source>
</reference>
<reference evidence="4" key="2">
    <citation type="journal article" date="2019" name="Int. J. Syst. Evol. Microbiol.">
        <title>The Global Catalogue of Microorganisms (GCM) 10K type strain sequencing project: providing services to taxonomists for standard genome sequencing and annotation.</title>
        <authorList>
            <consortium name="The Broad Institute Genomics Platform"/>
            <consortium name="The Broad Institute Genome Sequencing Center for Infectious Disease"/>
            <person name="Wu L."/>
            <person name="Ma J."/>
        </authorList>
    </citation>
    <scope>NUCLEOTIDE SEQUENCE [LARGE SCALE GENOMIC DNA]</scope>
    <source>
        <strain evidence="4">CGMCC 1.18437</strain>
    </source>
</reference>
<dbReference type="EMBL" id="JACHFK010000014">
    <property type="protein sequence ID" value="MBB5378703.1"/>
    <property type="molecule type" value="Genomic_DNA"/>
</dbReference>
<name>A0A7W8KJ34_9DEIO</name>
<comment type="caution">
    <text evidence="2">The sequence shown here is derived from an EMBL/GenBank/DDBJ whole genome shotgun (WGS) entry which is preliminary data.</text>
</comment>
<evidence type="ECO:0000313" key="3">
    <source>
        <dbReference type="Proteomes" id="UP000539473"/>
    </source>
</evidence>
<proteinExistence type="predicted"/>
<dbReference type="EMBL" id="BNAJ01000015">
    <property type="protein sequence ID" value="GHF61810.1"/>
    <property type="molecule type" value="Genomic_DNA"/>
</dbReference>